<gene>
    <name evidence="2" type="ORF">C1645_743266</name>
</gene>
<proteinExistence type="predicted"/>
<feature type="compositionally biased region" description="Polar residues" evidence="1">
    <location>
        <begin position="359"/>
        <end position="369"/>
    </location>
</feature>
<dbReference type="OrthoDB" id="2397721at2759"/>
<name>A0A397SKT3_9GLOM</name>
<sequence>MYENYRGFITEYKKITGKKRANITDDIREDFQTARINDRMNQKSDIYADWNSEVDKASSSGQSEITSQNRHQKDEESQDHIYDDLETNDLLSEADNESNDHDCDEDKFSVKDRKILSNRENGQGLPEIDEGILEYINTFSKDSTKEIRKAITVPHPRSGDDYNPQKDFVFEHIKTTVSDWVRLLEMQPNPLTLEMPEAWYRINVWRTIDIAFSDIPYTYVVGGEKAGLACTERKNRYRTLANIGPTQRKAVGDAYIRTIGSTSTDWVASEAGPKWQGAHGTKIQFEEQKMRKLNVIGFVHAGAVLIRVNLDCPAGYVCRYMRRNPLEVYADGKSLDVLVEIIHAKLLILQTMKVVNDPADSNSNVTRWKQQTKLKSKRPLDTIPDVHPTPKKRKDKEVKDGVGKGREG</sequence>
<dbReference type="AlphaFoldDB" id="A0A397SKT3"/>
<evidence type="ECO:0000313" key="3">
    <source>
        <dbReference type="Proteomes" id="UP000265703"/>
    </source>
</evidence>
<organism evidence="2 3">
    <name type="scientific">Glomus cerebriforme</name>
    <dbReference type="NCBI Taxonomy" id="658196"/>
    <lineage>
        <taxon>Eukaryota</taxon>
        <taxon>Fungi</taxon>
        <taxon>Fungi incertae sedis</taxon>
        <taxon>Mucoromycota</taxon>
        <taxon>Glomeromycotina</taxon>
        <taxon>Glomeromycetes</taxon>
        <taxon>Glomerales</taxon>
        <taxon>Glomeraceae</taxon>
        <taxon>Glomus</taxon>
    </lineage>
</organism>
<feature type="compositionally biased region" description="Polar residues" evidence="1">
    <location>
        <begin position="57"/>
        <end position="69"/>
    </location>
</feature>
<feature type="compositionally biased region" description="Basic and acidic residues" evidence="1">
    <location>
        <begin position="395"/>
        <end position="408"/>
    </location>
</feature>
<dbReference type="EMBL" id="QKYT01000593">
    <property type="protein sequence ID" value="RIA83184.1"/>
    <property type="molecule type" value="Genomic_DNA"/>
</dbReference>
<evidence type="ECO:0000313" key="2">
    <source>
        <dbReference type="EMBL" id="RIA83184.1"/>
    </source>
</evidence>
<accession>A0A397SKT3</accession>
<comment type="caution">
    <text evidence="2">The sequence shown here is derived from an EMBL/GenBank/DDBJ whole genome shotgun (WGS) entry which is preliminary data.</text>
</comment>
<evidence type="ECO:0000256" key="1">
    <source>
        <dbReference type="SAM" id="MobiDB-lite"/>
    </source>
</evidence>
<protein>
    <submittedName>
        <fullName evidence="2">Uncharacterized protein</fullName>
    </submittedName>
</protein>
<feature type="region of interest" description="Disordered" evidence="1">
    <location>
        <begin position="54"/>
        <end position="78"/>
    </location>
</feature>
<keyword evidence="3" id="KW-1185">Reference proteome</keyword>
<dbReference type="Proteomes" id="UP000265703">
    <property type="component" value="Unassembled WGS sequence"/>
</dbReference>
<feature type="region of interest" description="Disordered" evidence="1">
    <location>
        <begin position="359"/>
        <end position="408"/>
    </location>
</feature>
<reference evidence="2 3" key="1">
    <citation type="submission" date="2018-06" db="EMBL/GenBank/DDBJ databases">
        <title>Comparative genomics reveals the genomic features of Rhizophagus irregularis, R. cerebriforme, R. diaphanum and Gigaspora rosea, and their symbiotic lifestyle signature.</title>
        <authorList>
            <person name="Morin E."/>
            <person name="San Clemente H."/>
            <person name="Chen E.C.H."/>
            <person name="De La Providencia I."/>
            <person name="Hainaut M."/>
            <person name="Kuo A."/>
            <person name="Kohler A."/>
            <person name="Murat C."/>
            <person name="Tang N."/>
            <person name="Roy S."/>
            <person name="Loubradou J."/>
            <person name="Henrissat B."/>
            <person name="Grigoriev I.V."/>
            <person name="Corradi N."/>
            <person name="Roux C."/>
            <person name="Martin F.M."/>
        </authorList>
    </citation>
    <scope>NUCLEOTIDE SEQUENCE [LARGE SCALE GENOMIC DNA]</scope>
    <source>
        <strain evidence="2 3">DAOM 227022</strain>
    </source>
</reference>